<name>A0A7D5P7R8_9EURY</name>
<protein>
    <submittedName>
        <fullName evidence="2">Uncharacterized protein</fullName>
    </submittedName>
</protein>
<organism evidence="2 3">
    <name type="scientific">Halosimplex rubrum</name>
    <dbReference type="NCBI Taxonomy" id="869889"/>
    <lineage>
        <taxon>Archaea</taxon>
        <taxon>Methanobacteriati</taxon>
        <taxon>Methanobacteriota</taxon>
        <taxon>Stenosarchaea group</taxon>
        <taxon>Halobacteria</taxon>
        <taxon>Halobacteriales</taxon>
        <taxon>Haloarculaceae</taxon>
        <taxon>Halosimplex</taxon>
    </lineage>
</organism>
<sequence>MSHTDARTERHAASVAILAGALATAGVYVASDYVTVERTVAVASIPVVVAGLVAAGAAIYWRAD</sequence>
<evidence type="ECO:0000256" key="1">
    <source>
        <dbReference type="SAM" id="Phobius"/>
    </source>
</evidence>
<keyword evidence="1" id="KW-1133">Transmembrane helix</keyword>
<keyword evidence="1" id="KW-0812">Transmembrane</keyword>
<dbReference type="RefSeq" id="WP_179909348.1">
    <property type="nucleotide sequence ID" value="NZ_CP058910.1"/>
</dbReference>
<dbReference type="EMBL" id="CP058910">
    <property type="protein sequence ID" value="QLH79482.1"/>
    <property type="molecule type" value="Genomic_DNA"/>
</dbReference>
<feature type="transmembrane region" description="Helical" evidence="1">
    <location>
        <begin position="42"/>
        <end position="61"/>
    </location>
</feature>
<dbReference type="KEGG" id="hrr:HZS55_20240"/>
<dbReference type="AlphaFoldDB" id="A0A7D5P7R8"/>
<keyword evidence="3" id="KW-1185">Reference proteome</keyword>
<keyword evidence="1" id="KW-0472">Membrane</keyword>
<dbReference type="GeneID" id="56080245"/>
<proteinExistence type="predicted"/>
<reference evidence="2 3" key="1">
    <citation type="submission" date="2020-07" db="EMBL/GenBank/DDBJ databases">
        <title>Halosimplex pelagicum sp. nov. and Halosimplex rubrum sp. nov., isolated from salted brown alga Laminaria, and emended description of the genus Halosimplex.</title>
        <authorList>
            <person name="Cui H."/>
        </authorList>
    </citation>
    <scope>NUCLEOTIDE SEQUENCE [LARGE SCALE GENOMIC DNA]</scope>
    <source>
        <strain evidence="2 3">R27</strain>
    </source>
</reference>
<feature type="transmembrane region" description="Helical" evidence="1">
    <location>
        <begin position="12"/>
        <end position="30"/>
    </location>
</feature>
<gene>
    <name evidence="2" type="ORF">HZS55_20240</name>
</gene>
<evidence type="ECO:0000313" key="2">
    <source>
        <dbReference type="EMBL" id="QLH79482.1"/>
    </source>
</evidence>
<evidence type="ECO:0000313" key="3">
    <source>
        <dbReference type="Proteomes" id="UP000509667"/>
    </source>
</evidence>
<accession>A0A7D5P7R8</accession>
<dbReference type="Proteomes" id="UP000509667">
    <property type="component" value="Chromosome"/>
</dbReference>